<name>A0A1B1Y8I4_9FLAO</name>
<dbReference type="Proteomes" id="UP000092967">
    <property type="component" value="Chromosome"/>
</dbReference>
<keyword evidence="3 10" id="KW-0813">Transport</keyword>
<comment type="subcellular location">
    <subcellularLocation>
        <location evidence="1 10">Cell membrane</location>
        <topology evidence="1 10">Multi-pass membrane protein</topology>
    </subcellularLocation>
</comment>
<evidence type="ECO:0000256" key="6">
    <source>
        <dbReference type="ARBA" id="ARBA00022927"/>
    </source>
</evidence>
<keyword evidence="6 10" id="KW-0653">Protein transport</keyword>
<evidence type="ECO:0000313" key="11">
    <source>
        <dbReference type="EMBL" id="ANW97066.1"/>
    </source>
</evidence>
<keyword evidence="7 10" id="KW-1133">Transmembrane helix</keyword>
<evidence type="ECO:0000256" key="3">
    <source>
        <dbReference type="ARBA" id="ARBA00022448"/>
    </source>
</evidence>
<dbReference type="Pfam" id="PF03840">
    <property type="entry name" value="SecG"/>
    <property type="match status" value="1"/>
</dbReference>
<dbReference type="GO" id="GO:0043952">
    <property type="term" value="P:protein transport by the Sec complex"/>
    <property type="evidence" value="ECO:0007669"/>
    <property type="project" value="TreeGrafter"/>
</dbReference>
<evidence type="ECO:0000256" key="10">
    <source>
        <dbReference type="RuleBase" id="RU365087"/>
    </source>
</evidence>
<gene>
    <name evidence="11" type="ORF">AXE80_12560</name>
</gene>
<dbReference type="GO" id="GO:0065002">
    <property type="term" value="P:intracellular protein transmembrane transport"/>
    <property type="evidence" value="ECO:0007669"/>
    <property type="project" value="TreeGrafter"/>
</dbReference>
<feature type="transmembrane region" description="Helical" evidence="10">
    <location>
        <begin position="56"/>
        <end position="75"/>
    </location>
</feature>
<evidence type="ECO:0000313" key="12">
    <source>
        <dbReference type="Proteomes" id="UP000092967"/>
    </source>
</evidence>
<protein>
    <recommendedName>
        <fullName evidence="10">Protein-export membrane protein SecG</fullName>
    </recommendedName>
</protein>
<dbReference type="GO" id="GO:0005886">
    <property type="term" value="C:plasma membrane"/>
    <property type="evidence" value="ECO:0007669"/>
    <property type="project" value="UniProtKB-SubCell"/>
</dbReference>
<sequence>MTYNLLLIVIMVVAILLILIVLVQNPKGGGLSSSLTGGSGGTIGGVQSTNNFLDKATWTLAIALLALILLSSLAIPRDEASKSELQNTIQQRDEVAPIDDNAADIDDIMNESAPAAEESTEE</sequence>
<keyword evidence="4 10" id="KW-1003">Cell membrane</keyword>
<evidence type="ECO:0000256" key="9">
    <source>
        <dbReference type="ARBA" id="ARBA00023136"/>
    </source>
</evidence>
<feature type="transmembrane region" description="Helical" evidence="10">
    <location>
        <begin position="5"/>
        <end position="23"/>
    </location>
</feature>
<keyword evidence="12" id="KW-1185">Reference proteome</keyword>
<organism evidence="11 12">
    <name type="scientific">Wenyingzhuangia fucanilytica</name>
    <dbReference type="NCBI Taxonomy" id="1790137"/>
    <lineage>
        <taxon>Bacteria</taxon>
        <taxon>Pseudomonadati</taxon>
        <taxon>Bacteroidota</taxon>
        <taxon>Flavobacteriia</taxon>
        <taxon>Flavobacteriales</taxon>
        <taxon>Flavobacteriaceae</taxon>
        <taxon>Wenyingzhuangia</taxon>
    </lineage>
</organism>
<evidence type="ECO:0000256" key="5">
    <source>
        <dbReference type="ARBA" id="ARBA00022692"/>
    </source>
</evidence>
<dbReference type="GO" id="GO:0009306">
    <property type="term" value="P:protein secretion"/>
    <property type="evidence" value="ECO:0007669"/>
    <property type="project" value="UniProtKB-UniRule"/>
</dbReference>
<accession>A0A1B1Y8I4</accession>
<dbReference type="AlphaFoldDB" id="A0A1B1Y8I4"/>
<keyword evidence="8 10" id="KW-0811">Translocation</keyword>
<evidence type="ECO:0000256" key="1">
    <source>
        <dbReference type="ARBA" id="ARBA00004651"/>
    </source>
</evidence>
<reference evidence="11 12" key="1">
    <citation type="submission" date="2016-02" db="EMBL/GenBank/DDBJ databases">
        <authorList>
            <person name="Wen L."/>
            <person name="He K."/>
            <person name="Yang H."/>
        </authorList>
    </citation>
    <scope>NUCLEOTIDE SEQUENCE [LARGE SCALE GENOMIC DNA]</scope>
    <source>
        <strain evidence="11 12">CZ1127</strain>
    </source>
</reference>
<evidence type="ECO:0000256" key="7">
    <source>
        <dbReference type="ARBA" id="ARBA00022989"/>
    </source>
</evidence>
<dbReference type="STRING" id="1790137.AXE80_12560"/>
<dbReference type="EMBL" id="CP014224">
    <property type="protein sequence ID" value="ANW97066.1"/>
    <property type="molecule type" value="Genomic_DNA"/>
</dbReference>
<keyword evidence="9 10" id="KW-0472">Membrane</keyword>
<comment type="function">
    <text evidence="10">Involved in protein export. Participates in an early event of protein translocation.</text>
</comment>
<dbReference type="PANTHER" id="PTHR34182:SF1">
    <property type="entry name" value="PROTEIN-EXPORT MEMBRANE PROTEIN SECG"/>
    <property type="match status" value="1"/>
</dbReference>
<dbReference type="InterPro" id="IPR004692">
    <property type="entry name" value="SecG"/>
</dbReference>
<dbReference type="KEGG" id="wfu:AXE80_12560"/>
<comment type="similarity">
    <text evidence="2 10">Belongs to the SecG family.</text>
</comment>
<keyword evidence="5 10" id="KW-0812">Transmembrane</keyword>
<dbReference type="NCBIfam" id="TIGR00810">
    <property type="entry name" value="secG"/>
    <property type="match status" value="1"/>
</dbReference>
<evidence type="ECO:0000256" key="4">
    <source>
        <dbReference type="ARBA" id="ARBA00022475"/>
    </source>
</evidence>
<dbReference type="PANTHER" id="PTHR34182">
    <property type="entry name" value="PROTEIN-EXPORT MEMBRANE PROTEIN SECG"/>
    <property type="match status" value="1"/>
</dbReference>
<proteinExistence type="inferred from homology"/>
<evidence type="ECO:0000256" key="2">
    <source>
        <dbReference type="ARBA" id="ARBA00008445"/>
    </source>
</evidence>
<dbReference type="RefSeq" id="WP_068827890.1">
    <property type="nucleotide sequence ID" value="NZ_CP014224.1"/>
</dbReference>
<evidence type="ECO:0000256" key="8">
    <source>
        <dbReference type="ARBA" id="ARBA00023010"/>
    </source>
</evidence>
<dbReference type="PRINTS" id="PR01651">
    <property type="entry name" value="SECGEXPORT"/>
</dbReference>
<dbReference type="GO" id="GO:0015450">
    <property type="term" value="F:protein-transporting ATPase activity"/>
    <property type="evidence" value="ECO:0007669"/>
    <property type="project" value="UniProtKB-UniRule"/>
</dbReference>